<protein>
    <submittedName>
        <fullName evidence="1">Uncharacterized protein</fullName>
    </submittedName>
</protein>
<dbReference type="EMBL" id="MHLL01000064">
    <property type="protein sequence ID" value="OGZ07251.1"/>
    <property type="molecule type" value="Genomic_DNA"/>
</dbReference>
<reference evidence="1 2" key="1">
    <citation type="journal article" date="2016" name="Nat. Commun.">
        <title>Thousands of microbial genomes shed light on interconnected biogeochemical processes in an aquifer system.</title>
        <authorList>
            <person name="Anantharaman K."/>
            <person name="Brown C.T."/>
            <person name="Hug L.A."/>
            <person name="Sharon I."/>
            <person name="Castelle C.J."/>
            <person name="Probst A.J."/>
            <person name="Thomas B.C."/>
            <person name="Singh A."/>
            <person name="Wilkins M.J."/>
            <person name="Karaoz U."/>
            <person name="Brodie E.L."/>
            <person name="Williams K.H."/>
            <person name="Hubbard S.S."/>
            <person name="Banfield J.F."/>
        </authorList>
    </citation>
    <scope>NUCLEOTIDE SEQUENCE [LARGE SCALE GENOMIC DNA]</scope>
</reference>
<comment type="caution">
    <text evidence="1">The sequence shown here is derived from an EMBL/GenBank/DDBJ whole genome shotgun (WGS) entry which is preliminary data.</text>
</comment>
<dbReference type="Proteomes" id="UP000177996">
    <property type="component" value="Unassembled WGS sequence"/>
</dbReference>
<proteinExistence type="predicted"/>
<organism evidence="1 2">
    <name type="scientific">Candidatus Lloydbacteria bacterium RIFCSPHIGHO2_02_FULL_50_13</name>
    <dbReference type="NCBI Taxonomy" id="1798661"/>
    <lineage>
        <taxon>Bacteria</taxon>
        <taxon>Candidatus Lloydiibacteriota</taxon>
    </lineage>
</organism>
<name>A0A1G2D2Y8_9BACT</name>
<dbReference type="AlphaFoldDB" id="A0A1G2D2Y8"/>
<gene>
    <name evidence="1" type="ORF">A3D65_01830</name>
</gene>
<dbReference type="STRING" id="1798661.A3D65_01830"/>
<sequence>MKSLEEAGNSEGNGFLSLGIASVPGEQIGVAEEVNQSLEARGRLEISRQKRYALPKEVVADLAHPHTKTGWFEYWKERLKDDPEANKLGWLGQKKMPTALFLLLQRLVRDRLENEKILEARMGIMQRLAKRLEDIDAHRDYPENEQRVRSTVFCDPQSGELYVMNDKGERFPFKLHDILPDADWGRYYRPNTDVPEQLWRKIRKRADIAEARAAIEKIYNDELADLEKINQTTTAFDGEWIEHEYVKGRNMGLHGVISERMAKNALHRLAASRRELGLKVESANIFEDAELKYDFKISVNVLRRGVATEPEGLSRAEYVTEKKAMGIQFAAGKGAGKSTQVNNAKKLLGTDRVRHLVKHQVDDIVLVKFDLDANRRYGQWLEEGKPPGGPERYMTKGQKKHLLQLVLAQPGSPSLSSPKVEQDAALSNVASIKKATVGTNIPNAVVQKVEVKELTHQEQAIRNLRKQLGLEP</sequence>
<evidence type="ECO:0000313" key="2">
    <source>
        <dbReference type="Proteomes" id="UP000177996"/>
    </source>
</evidence>
<evidence type="ECO:0000313" key="1">
    <source>
        <dbReference type="EMBL" id="OGZ07251.1"/>
    </source>
</evidence>
<accession>A0A1G2D2Y8</accession>